<dbReference type="SUPFAM" id="SSF143011">
    <property type="entry name" value="RelE-like"/>
    <property type="match status" value="1"/>
</dbReference>
<organism evidence="2 3">
    <name type="scientific">Methylococcus capsulatus</name>
    <dbReference type="NCBI Taxonomy" id="414"/>
    <lineage>
        <taxon>Bacteria</taxon>
        <taxon>Pseudomonadati</taxon>
        <taxon>Pseudomonadota</taxon>
        <taxon>Gammaproteobacteria</taxon>
        <taxon>Methylococcales</taxon>
        <taxon>Methylococcaceae</taxon>
        <taxon>Methylococcus</taxon>
    </lineage>
</organism>
<dbReference type="EMBL" id="CP104311">
    <property type="protein sequence ID" value="WWF02055.1"/>
    <property type="molecule type" value="Genomic_DNA"/>
</dbReference>
<sequence length="152" mass="17735">MIQLTRERKKAWSNASRYAHVAASCPEMDCEVVFEREEWQAVWLVAREPLPPKPPNLNDAIRLIACEATALLFRGRVARKLPRDIQETARSKLIQIDQSTAVEQLRIPPGNRLDLLKDDWAGSWSIRINNLWRVCFRWEGEHAYDVEIVDYH</sequence>
<evidence type="ECO:0000313" key="3">
    <source>
        <dbReference type="Proteomes" id="UP001359308"/>
    </source>
</evidence>
<proteinExistence type="predicted"/>
<dbReference type="Pfam" id="PF05015">
    <property type="entry name" value="HigB-like_toxin"/>
    <property type="match status" value="1"/>
</dbReference>
<name>A0ABZ2F5K5_METCP</name>
<protein>
    <submittedName>
        <fullName evidence="2">Type II toxin-antitoxin system RelE/ParE family toxin</fullName>
    </submittedName>
</protein>
<evidence type="ECO:0000259" key="1">
    <source>
        <dbReference type="Pfam" id="PF02281"/>
    </source>
</evidence>
<accession>A0ABZ2F5K5</accession>
<dbReference type="InterPro" id="IPR003201">
    <property type="entry name" value="Transposase_Tn5"/>
</dbReference>
<dbReference type="Gene3D" id="1.10.740.10">
    <property type="entry name" value="Transferase Inhibitor Protein From Tn5, Chain"/>
    <property type="match status" value="1"/>
</dbReference>
<dbReference type="PANTHER" id="PTHR40266">
    <property type="entry name" value="TOXIN HIGB-1"/>
    <property type="match status" value="1"/>
</dbReference>
<dbReference type="InterPro" id="IPR014737">
    <property type="entry name" value="Transposase_Tn5-like_C"/>
</dbReference>
<gene>
    <name evidence="2" type="ORF">N4J17_00050</name>
</gene>
<dbReference type="PANTHER" id="PTHR40266:SF2">
    <property type="entry name" value="TOXIN HIGB-1"/>
    <property type="match status" value="1"/>
</dbReference>
<dbReference type="Pfam" id="PF02281">
    <property type="entry name" value="Dimer_Tnp_Tn5"/>
    <property type="match status" value="1"/>
</dbReference>
<dbReference type="Gene3D" id="3.30.2310.20">
    <property type="entry name" value="RelE-like"/>
    <property type="match status" value="1"/>
</dbReference>
<dbReference type="InterPro" id="IPR007711">
    <property type="entry name" value="HigB-1"/>
</dbReference>
<dbReference type="Proteomes" id="UP001359308">
    <property type="component" value="Chromosome"/>
</dbReference>
<dbReference type="RefSeq" id="WP_232470375.1">
    <property type="nucleotide sequence ID" value="NZ_CP104311.1"/>
</dbReference>
<evidence type="ECO:0000313" key="2">
    <source>
        <dbReference type="EMBL" id="WWF02055.1"/>
    </source>
</evidence>
<reference evidence="2 3" key="1">
    <citation type="submission" date="2022-09" db="EMBL/GenBank/DDBJ databases">
        <authorList>
            <person name="Giprobiosintez L."/>
        </authorList>
    </citation>
    <scope>NUCLEOTIDE SEQUENCE [LARGE SCALE GENOMIC DNA]</scope>
    <source>
        <strain evidence="3">VKPM-B-12549 (GBS-15)</strain>
    </source>
</reference>
<keyword evidence="3" id="KW-1185">Reference proteome</keyword>
<feature type="domain" description="Transposase Tn5 dimerisation" evidence="1">
    <location>
        <begin position="16"/>
        <end position="74"/>
    </location>
</feature>
<dbReference type="InterPro" id="IPR035093">
    <property type="entry name" value="RelE/ParE_toxin_dom_sf"/>
</dbReference>